<evidence type="ECO:0000313" key="2">
    <source>
        <dbReference type="EMBL" id="GAG30933.1"/>
    </source>
</evidence>
<keyword evidence="1" id="KW-0472">Membrane</keyword>
<gene>
    <name evidence="2" type="ORF">S01H1_62859</name>
</gene>
<keyword evidence="1" id="KW-0812">Transmembrane</keyword>
<proteinExistence type="predicted"/>
<sequence length="106" mass="11730">MMIPDLNMPAFPIPFDFELLIYETIVPAANEVASKAMAGDVTTIALLGIGIIVCFVLLVLLVELAAWLIGLVKRFILFIIVAVSTAMFFFSFQHKIFVPEPDLMLV</sequence>
<comment type="caution">
    <text evidence="2">The sequence shown here is derived from an EMBL/GenBank/DDBJ whole genome shotgun (WGS) entry which is preliminary data.</text>
</comment>
<name>X0X2S0_9ZZZZ</name>
<protein>
    <submittedName>
        <fullName evidence="2">Uncharacterized protein</fullName>
    </submittedName>
</protein>
<evidence type="ECO:0000256" key="1">
    <source>
        <dbReference type="SAM" id="Phobius"/>
    </source>
</evidence>
<keyword evidence="1" id="KW-1133">Transmembrane helix</keyword>
<reference evidence="2" key="1">
    <citation type="journal article" date="2014" name="Front. Microbiol.">
        <title>High frequency of phylogenetically diverse reductive dehalogenase-homologous genes in deep subseafloor sedimentary metagenomes.</title>
        <authorList>
            <person name="Kawai M."/>
            <person name="Futagami T."/>
            <person name="Toyoda A."/>
            <person name="Takaki Y."/>
            <person name="Nishi S."/>
            <person name="Hori S."/>
            <person name="Arai W."/>
            <person name="Tsubouchi T."/>
            <person name="Morono Y."/>
            <person name="Uchiyama I."/>
            <person name="Ito T."/>
            <person name="Fujiyama A."/>
            <person name="Inagaki F."/>
            <person name="Takami H."/>
        </authorList>
    </citation>
    <scope>NUCLEOTIDE SEQUENCE</scope>
    <source>
        <strain evidence="2">Expedition CK06-06</strain>
    </source>
</reference>
<dbReference type="EMBL" id="BARS01041320">
    <property type="protein sequence ID" value="GAG30933.1"/>
    <property type="molecule type" value="Genomic_DNA"/>
</dbReference>
<feature type="transmembrane region" description="Helical" evidence="1">
    <location>
        <begin position="75"/>
        <end position="92"/>
    </location>
</feature>
<dbReference type="AlphaFoldDB" id="X0X2S0"/>
<organism evidence="2">
    <name type="scientific">marine sediment metagenome</name>
    <dbReference type="NCBI Taxonomy" id="412755"/>
    <lineage>
        <taxon>unclassified sequences</taxon>
        <taxon>metagenomes</taxon>
        <taxon>ecological metagenomes</taxon>
    </lineage>
</organism>
<feature type="transmembrane region" description="Helical" evidence="1">
    <location>
        <begin position="44"/>
        <end position="69"/>
    </location>
</feature>
<accession>X0X2S0</accession>
<feature type="non-terminal residue" evidence="2">
    <location>
        <position position="106"/>
    </location>
</feature>